<dbReference type="Pfam" id="PF14504">
    <property type="entry name" value="CAP_assoc_N"/>
    <property type="match status" value="1"/>
</dbReference>
<dbReference type="RefSeq" id="WP_141189536.1">
    <property type="nucleotide sequence ID" value="NZ_JBHUMR010000008.1"/>
</dbReference>
<dbReference type="CDD" id="cd05379">
    <property type="entry name" value="CAP_bacterial"/>
    <property type="match status" value="1"/>
</dbReference>
<comment type="caution">
    <text evidence="3">The sequence shown here is derived from an EMBL/GenBank/DDBJ whole genome shotgun (WGS) entry which is preliminary data.</text>
</comment>
<organism evidence="3 4">
    <name type="scientific">Terrilactibacillus laevilacticus</name>
    <dbReference type="NCBI Taxonomy" id="1380157"/>
    <lineage>
        <taxon>Bacteria</taxon>
        <taxon>Bacillati</taxon>
        <taxon>Bacillota</taxon>
        <taxon>Bacilli</taxon>
        <taxon>Bacillales</taxon>
        <taxon>Bacillaceae</taxon>
        <taxon>Terrilactibacillus</taxon>
    </lineage>
</organism>
<dbReference type="PANTHER" id="PTHR31157:SF26">
    <property type="entry name" value="SCP-LIKE EXTRACELLULAR PROTEIN"/>
    <property type="match status" value="1"/>
</dbReference>
<dbReference type="InterPro" id="IPR035940">
    <property type="entry name" value="CAP_sf"/>
</dbReference>
<gene>
    <name evidence="3" type="ORF">ACFSTF_06645</name>
</gene>
<feature type="domain" description="CAP-associated" evidence="2">
    <location>
        <begin position="54"/>
        <end position="195"/>
    </location>
</feature>
<reference evidence="4" key="1">
    <citation type="journal article" date="2019" name="Int. J. Syst. Evol. Microbiol.">
        <title>The Global Catalogue of Microorganisms (GCM) 10K type strain sequencing project: providing services to taxonomists for standard genome sequencing and annotation.</title>
        <authorList>
            <consortium name="The Broad Institute Genomics Platform"/>
            <consortium name="The Broad Institute Genome Sequencing Center for Infectious Disease"/>
            <person name="Wu L."/>
            <person name="Ma J."/>
        </authorList>
    </citation>
    <scope>NUCLEOTIDE SEQUENCE [LARGE SCALE GENOMIC DNA]</scope>
    <source>
        <strain evidence="4">TISTR 2241</strain>
    </source>
</reference>
<dbReference type="Pfam" id="PF00188">
    <property type="entry name" value="CAP"/>
    <property type="match status" value="1"/>
</dbReference>
<dbReference type="SUPFAM" id="SSF55797">
    <property type="entry name" value="PR-1-like"/>
    <property type="match status" value="1"/>
</dbReference>
<dbReference type="EMBL" id="JBHUMR010000008">
    <property type="protein sequence ID" value="MFD2616990.1"/>
    <property type="molecule type" value="Genomic_DNA"/>
</dbReference>
<evidence type="ECO:0000313" key="3">
    <source>
        <dbReference type="EMBL" id="MFD2616990.1"/>
    </source>
</evidence>
<evidence type="ECO:0000313" key="4">
    <source>
        <dbReference type="Proteomes" id="UP001597458"/>
    </source>
</evidence>
<dbReference type="InterPro" id="IPR014044">
    <property type="entry name" value="CAP_dom"/>
</dbReference>
<keyword evidence="4" id="KW-1185">Reference proteome</keyword>
<name>A0ABW5PQ23_9BACI</name>
<feature type="domain" description="SCP" evidence="1">
    <location>
        <begin position="231"/>
        <end position="339"/>
    </location>
</feature>
<proteinExistence type="predicted"/>
<evidence type="ECO:0000259" key="1">
    <source>
        <dbReference type="Pfam" id="PF00188"/>
    </source>
</evidence>
<accession>A0ABW5PQ23</accession>
<dbReference type="Proteomes" id="UP001597458">
    <property type="component" value="Unassembled WGS sequence"/>
</dbReference>
<dbReference type="PANTHER" id="PTHR31157">
    <property type="entry name" value="SCP DOMAIN-CONTAINING PROTEIN"/>
    <property type="match status" value="1"/>
</dbReference>
<sequence length="345" mass="39820">MIFFIAIIVFVLTFAFTLIGPPTNQKVDNNHSLNITTPTQSTFKVPNNGIFSYMGKSKTEIIEKFGEPERIDPTNEGYQWYIYGRGSEKYIQIGIDNKSEHVSSIYALGKQLKTDPFIIEKKSRDIYKKVPLSDTVSLNYKGTKIDFEFNEDDLMVRPLIKFGKYWAQLNFDHMTDRLVGVRYMNDEVLVRQRPYSLTYIGGSLPDPLKLSDDEWDAVNQSEAIEIFDISNILRTRYNVKPLDWNKSASDAAYKHSQEMKERNYFSHDSKWSGDLSKRLQKEKVQFQLAGENIAAKYPDGVAVVIGWLNSEDHRKNLLNDEFTELGVGVYKDNYTQDFVTPFSTK</sequence>
<protein>
    <submittedName>
        <fullName evidence="3">CAP domain-containing protein</fullName>
    </submittedName>
</protein>
<dbReference type="InterPro" id="IPR029410">
    <property type="entry name" value="CAP_assoc"/>
</dbReference>
<dbReference type="Gene3D" id="3.40.33.10">
    <property type="entry name" value="CAP"/>
    <property type="match status" value="1"/>
</dbReference>
<evidence type="ECO:0000259" key="2">
    <source>
        <dbReference type="Pfam" id="PF14504"/>
    </source>
</evidence>